<gene>
    <name evidence="3" type="ORF">MNB_SV-5-1065</name>
</gene>
<dbReference type="PANTHER" id="PTHR34704">
    <property type="entry name" value="ATPASE"/>
    <property type="match status" value="1"/>
</dbReference>
<dbReference type="PANTHER" id="PTHR34704:SF1">
    <property type="entry name" value="ATPASE"/>
    <property type="match status" value="1"/>
</dbReference>
<dbReference type="InterPro" id="IPR027417">
    <property type="entry name" value="P-loop_NTPase"/>
</dbReference>
<evidence type="ECO:0000313" key="3">
    <source>
        <dbReference type="EMBL" id="SFZ98676.1"/>
    </source>
</evidence>
<protein>
    <submittedName>
        <fullName evidence="3">Archaeal ATPase, fused to C-terminal DUF234 domain</fullName>
    </submittedName>
</protein>
<name>A0A1W1EF83_9ZZZZ</name>
<dbReference type="Pfam" id="PF03008">
    <property type="entry name" value="DUF234"/>
    <property type="match status" value="1"/>
</dbReference>
<dbReference type="InterPro" id="IPR004256">
    <property type="entry name" value="DUF234"/>
</dbReference>
<dbReference type="EMBL" id="FPKX01000058">
    <property type="protein sequence ID" value="SFZ98676.1"/>
    <property type="molecule type" value="Genomic_DNA"/>
</dbReference>
<dbReference type="Pfam" id="PF01637">
    <property type="entry name" value="ATPase_2"/>
    <property type="match status" value="1"/>
</dbReference>
<dbReference type="Gene3D" id="3.40.50.300">
    <property type="entry name" value="P-loop containing nucleotide triphosphate hydrolases"/>
    <property type="match status" value="1"/>
</dbReference>
<feature type="domain" description="ATPase" evidence="1">
    <location>
        <begin position="3"/>
        <end position="207"/>
    </location>
</feature>
<feature type="domain" description="DUF234" evidence="2">
    <location>
        <begin position="315"/>
        <end position="399"/>
    </location>
</feature>
<reference evidence="3" key="1">
    <citation type="submission" date="2016-10" db="EMBL/GenBank/DDBJ databases">
        <authorList>
            <person name="de Groot N.N."/>
        </authorList>
    </citation>
    <scope>NUCLEOTIDE SEQUENCE</scope>
</reference>
<dbReference type="AlphaFoldDB" id="A0A1W1EF83"/>
<proteinExistence type="predicted"/>
<organism evidence="3">
    <name type="scientific">hydrothermal vent metagenome</name>
    <dbReference type="NCBI Taxonomy" id="652676"/>
    <lineage>
        <taxon>unclassified sequences</taxon>
        <taxon>metagenomes</taxon>
        <taxon>ecological metagenomes</taxon>
    </lineage>
</organism>
<accession>A0A1W1EF83</accession>
<dbReference type="GO" id="GO:0005524">
    <property type="term" value="F:ATP binding"/>
    <property type="evidence" value="ECO:0007669"/>
    <property type="project" value="InterPro"/>
</dbReference>
<dbReference type="InterPro" id="IPR011579">
    <property type="entry name" value="ATPase_dom"/>
</dbReference>
<evidence type="ECO:0000259" key="1">
    <source>
        <dbReference type="Pfam" id="PF01637"/>
    </source>
</evidence>
<evidence type="ECO:0000259" key="2">
    <source>
        <dbReference type="Pfam" id="PF03008"/>
    </source>
</evidence>
<sequence length="434" mass="51595">MRFYNREKELLNLKLIEERSHTSAKMTVIVGRRRIGKTKLIKEAYKNRIYLFVSKKNETLLCEEFIDIIQVALDVKIFGEFKKFKDLFEYMMELSKTISFTLVIDEFQEFLQINNTVYADMQNIWDTYKDNSKMNLVLSGSIYSLMKKIFEDKKEPLFGRADNKIHLKPFSVFTLKEILSEHYPKYNKEDLLSFYIFTGGVAKYVELFVDNEAFTFEKQLELIFDENSLFIEEGKNLLIEEFGKEYTTYFSILSLISSSKTSRSEIESILGKNVGGYLDRLENEYTIIKKVKPIFSKEGSRTLKYEIIDNFFHFWFRFIYKNRSAIEIENYDYVKALVERDFSTYSGRFLEKFFMEKLKLSESFSSIGTYWEKGNKNEIDIVAVNDDEKRILFAEVKINPRKIDLNLLKSKSEKLVQKYKKYQVKYKAYSLDDI</sequence>
<dbReference type="SUPFAM" id="SSF52540">
    <property type="entry name" value="P-loop containing nucleoside triphosphate hydrolases"/>
    <property type="match status" value="1"/>
</dbReference>